<comment type="caution">
    <text evidence="1">The sequence shown here is derived from an EMBL/GenBank/DDBJ whole genome shotgun (WGS) entry which is preliminary data.</text>
</comment>
<evidence type="ECO:0000313" key="2">
    <source>
        <dbReference type="Proteomes" id="UP000489961"/>
    </source>
</evidence>
<proteinExistence type="predicted"/>
<name>A0A811G7Z9_9GAMM</name>
<sequence length="48" mass="5457">MDATRFTSLALHFKAVLKTGSGCRVWETKGFSCGLKIYFEILILTFQK</sequence>
<dbReference type="Proteomes" id="UP000489961">
    <property type="component" value="Unassembled WGS sequence"/>
</dbReference>
<organism evidence="1 2">
    <name type="scientific">Acinetobacter bouvetii</name>
    <dbReference type="NCBI Taxonomy" id="202951"/>
    <lineage>
        <taxon>Bacteria</taxon>
        <taxon>Pseudomonadati</taxon>
        <taxon>Pseudomonadota</taxon>
        <taxon>Gammaproteobacteria</taxon>
        <taxon>Moraxellales</taxon>
        <taxon>Moraxellaceae</taxon>
        <taxon>Acinetobacter</taxon>
    </lineage>
</organism>
<evidence type="ECO:0000313" key="1">
    <source>
        <dbReference type="EMBL" id="CAB1207403.1"/>
    </source>
</evidence>
<accession>A0A811G7Z9</accession>
<dbReference type="EMBL" id="CADDTS010000004">
    <property type="protein sequence ID" value="CAB1207403.1"/>
    <property type="molecule type" value="Genomic_DNA"/>
</dbReference>
<dbReference type="AlphaFoldDB" id="A0A811G7Z9"/>
<reference evidence="1 2" key="1">
    <citation type="submission" date="2020-02" db="EMBL/GenBank/DDBJ databases">
        <authorList>
            <person name="Chaudhuri R."/>
        </authorList>
    </citation>
    <scope>NUCLEOTIDE SEQUENCE [LARGE SCALE GENOMIC DNA]</scope>
    <source>
        <strain evidence="1">SFB21</strain>
    </source>
</reference>
<gene>
    <name evidence="1" type="ORF">SFB21_0127</name>
</gene>
<protein>
    <submittedName>
        <fullName evidence="1">Uncharacterized protein</fullName>
    </submittedName>
</protein>